<organism evidence="1">
    <name type="scientific">Aeromonas hydrophila</name>
    <dbReference type="NCBI Taxonomy" id="644"/>
    <lineage>
        <taxon>Bacteria</taxon>
        <taxon>Pseudomonadati</taxon>
        <taxon>Pseudomonadota</taxon>
        <taxon>Gammaproteobacteria</taxon>
        <taxon>Aeromonadales</taxon>
        <taxon>Aeromonadaceae</taxon>
        <taxon>Aeromonas</taxon>
    </lineage>
</organism>
<reference evidence="1" key="1">
    <citation type="submission" date="2020-07" db="EMBL/GenBank/DDBJ databases">
        <title>Carbapenem Resistant Aeromonas hydrophila Carrying blacphA7 Isolated from Two Solid Organ Transplant Patients.</title>
        <authorList>
            <person name="Hilt E."/>
            <person name="Fitzwater S.P."/>
            <person name="Ward K."/>
            <person name="De St Maurice A."/>
            <person name="Chandrasekaran S."/>
            <person name="Garner O.B."/>
            <person name="Yang S."/>
        </authorList>
    </citation>
    <scope>NUCLEOTIDE SEQUENCE</scope>
    <source>
        <strain evidence="1">B-1</strain>
    </source>
</reference>
<name>A0A926FHX3_AERHY</name>
<dbReference type="EMBL" id="JACLAN010000011">
    <property type="protein sequence ID" value="MBC8674201.1"/>
    <property type="molecule type" value="Genomic_DNA"/>
</dbReference>
<dbReference type="AlphaFoldDB" id="A0A926FHX3"/>
<sequence>MTFICKACGGVTDAPVEQTVDVGDEVNFSGLTISNAGTARIRAKEGTVKEVNGDYLTIKQKWSKRFISATRRQSLRRAAQIR</sequence>
<protein>
    <submittedName>
        <fullName evidence="1">Uncharacterized protein</fullName>
    </submittedName>
</protein>
<proteinExistence type="predicted"/>
<gene>
    <name evidence="1" type="ORF">H2136_18135</name>
</gene>
<evidence type="ECO:0000313" key="1">
    <source>
        <dbReference type="EMBL" id="MBC8674201.1"/>
    </source>
</evidence>
<accession>A0A926FHX3</accession>
<comment type="caution">
    <text evidence="1">The sequence shown here is derived from an EMBL/GenBank/DDBJ whole genome shotgun (WGS) entry which is preliminary data.</text>
</comment>